<dbReference type="GO" id="GO:0030170">
    <property type="term" value="F:pyridoxal phosphate binding"/>
    <property type="evidence" value="ECO:0007669"/>
    <property type="project" value="InterPro"/>
</dbReference>
<reference evidence="5" key="1">
    <citation type="journal article" date="2017" name="Nat. Ecol. Evol.">
        <title>Genome expansion and lineage-specific genetic innovations in the forest pathogenic fungi Armillaria.</title>
        <authorList>
            <person name="Sipos G."/>
            <person name="Prasanna A.N."/>
            <person name="Walter M.C."/>
            <person name="O'Connor E."/>
            <person name="Balint B."/>
            <person name="Krizsan K."/>
            <person name="Kiss B."/>
            <person name="Hess J."/>
            <person name="Varga T."/>
            <person name="Slot J."/>
            <person name="Riley R."/>
            <person name="Boka B."/>
            <person name="Rigling D."/>
            <person name="Barry K."/>
            <person name="Lee J."/>
            <person name="Mihaltcheva S."/>
            <person name="LaButti K."/>
            <person name="Lipzen A."/>
            <person name="Waldron R."/>
            <person name="Moloney N.M."/>
            <person name="Sperisen C."/>
            <person name="Kredics L."/>
            <person name="Vagvoelgyi C."/>
            <person name="Patrignani A."/>
            <person name="Fitzpatrick D."/>
            <person name="Nagy I."/>
            <person name="Doyle S."/>
            <person name="Anderson J.B."/>
            <person name="Grigoriev I.V."/>
            <person name="Gueldener U."/>
            <person name="Muensterkoetter M."/>
            <person name="Nagy L.G."/>
        </authorList>
    </citation>
    <scope>NUCLEOTIDE SEQUENCE [LARGE SCALE GENOMIC DNA]</scope>
    <source>
        <strain evidence="5">C18/9</strain>
    </source>
</reference>
<dbReference type="PANTHER" id="PTHR42699">
    <property type="match status" value="1"/>
</dbReference>
<feature type="region of interest" description="Disordered" evidence="3">
    <location>
        <begin position="1"/>
        <end position="25"/>
    </location>
</feature>
<organism evidence="4 5">
    <name type="scientific">Armillaria ostoyae</name>
    <name type="common">Armillaria root rot fungus</name>
    <dbReference type="NCBI Taxonomy" id="47428"/>
    <lineage>
        <taxon>Eukaryota</taxon>
        <taxon>Fungi</taxon>
        <taxon>Dikarya</taxon>
        <taxon>Basidiomycota</taxon>
        <taxon>Agaricomycotina</taxon>
        <taxon>Agaricomycetes</taxon>
        <taxon>Agaricomycetidae</taxon>
        <taxon>Agaricales</taxon>
        <taxon>Marasmiineae</taxon>
        <taxon>Physalacriaceae</taxon>
        <taxon>Armillaria</taxon>
    </lineage>
</organism>
<keyword evidence="4" id="KW-0456">Lyase</keyword>
<dbReference type="Pfam" id="PF01053">
    <property type="entry name" value="Cys_Met_Meta_PP"/>
    <property type="match status" value="1"/>
</dbReference>
<keyword evidence="2" id="KW-0663">Pyridoxal phosphate</keyword>
<dbReference type="SUPFAM" id="SSF53383">
    <property type="entry name" value="PLP-dependent transferases"/>
    <property type="match status" value="1"/>
</dbReference>
<dbReference type="OMA" id="WIYPETI"/>
<dbReference type="STRING" id="47428.A0A284RVL6"/>
<dbReference type="InterPro" id="IPR051750">
    <property type="entry name" value="Trans-sulfuration_enzymes"/>
</dbReference>
<dbReference type="OrthoDB" id="10047078at2759"/>
<dbReference type="Gene3D" id="3.40.640.10">
    <property type="entry name" value="Type I PLP-dependent aspartate aminotransferase-like (Major domain)"/>
    <property type="match status" value="1"/>
</dbReference>
<evidence type="ECO:0000256" key="1">
    <source>
        <dbReference type="ARBA" id="ARBA00001933"/>
    </source>
</evidence>
<evidence type="ECO:0000256" key="3">
    <source>
        <dbReference type="SAM" id="MobiDB-lite"/>
    </source>
</evidence>
<dbReference type="AlphaFoldDB" id="A0A284RVL6"/>
<dbReference type="InterPro" id="IPR015422">
    <property type="entry name" value="PyrdxlP-dep_Trfase_small"/>
</dbReference>
<dbReference type="InterPro" id="IPR015421">
    <property type="entry name" value="PyrdxlP-dep_Trfase_major"/>
</dbReference>
<sequence>MSPSSLPPLTMNTGPPVTGGNEPIGATVPPNSPHAVIHSLPTWLDVVEYMDNKEWAIKAMKTAYPRVQLHTHVAQLSKICSDLHGSQGDECLLFPSSRLAEHCQEYIRKQSDDTGELRVLRFELPFKDDPTISLLFPNGVPDIFAVFCSSTSFSRAMQFWLYTGTGISSRLAEHCLSLLPEGLIDHSALTIPLSLRSWQDADYYHTHQPLKSGAKAKAIIQSLFSGIIGDGPDNIRGVPYVSPDDVYLYSSGMNAIWEAHMMILHTQSKEQKCAALNLLFTHTHGMLENWGPGYHFVSNGSIDDLEAFLALEHTQNPSQPPISALYIDFPSNPLLRSPDLSRLRKLADQYGFPIIIDETVGNFITVQLLPYADIVTCSLTKVFSGLANVMGGAFLLNPASKHYRTFKTYLDANYEYTYFSEDAICMEANSRDMKRRVRMIDHNTEAIADLCYADSLREGSVIDQVLYPKYHMRELYERCWSKHTTDPGYGGLLTLVFTSTAAAAAFYDALTCYKAISFGTVFTLAIPFAEAGFHDRMEWAQENGIDYASVRFSIGLEDLTSLKDCFKVALSNAEDAERKEASIPPEARIKIVTSRPSLEAAA</sequence>
<protein>
    <submittedName>
        <fullName evidence="4">Related to O-succinylhomoserine (Thiol)-lyase</fullName>
    </submittedName>
</protein>
<evidence type="ECO:0000313" key="5">
    <source>
        <dbReference type="Proteomes" id="UP000219338"/>
    </source>
</evidence>
<dbReference type="EMBL" id="FUEG01000018">
    <property type="protein sequence ID" value="SJL12798.1"/>
    <property type="molecule type" value="Genomic_DNA"/>
</dbReference>
<dbReference type="Gene3D" id="3.90.1150.10">
    <property type="entry name" value="Aspartate Aminotransferase, domain 1"/>
    <property type="match status" value="1"/>
</dbReference>
<evidence type="ECO:0000256" key="2">
    <source>
        <dbReference type="ARBA" id="ARBA00022898"/>
    </source>
</evidence>
<comment type="cofactor">
    <cofactor evidence="1">
        <name>pyridoxal 5'-phosphate</name>
        <dbReference type="ChEBI" id="CHEBI:597326"/>
    </cofactor>
</comment>
<dbReference type="GO" id="GO:0003962">
    <property type="term" value="F:cystathionine gamma-synthase activity"/>
    <property type="evidence" value="ECO:0007669"/>
    <property type="project" value="TreeGrafter"/>
</dbReference>
<dbReference type="InterPro" id="IPR000277">
    <property type="entry name" value="Cys/Met-Metab_PyrdxlP-dep_enz"/>
</dbReference>
<proteinExistence type="predicted"/>
<dbReference type="GO" id="GO:0016829">
    <property type="term" value="F:lyase activity"/>
    <property type="evidence" value="ECO:0007669"/>
    <property type="project" value="UniProtKB-KW"/>
</dbReference>
<dbReference type="InterPro" id="IPR015424">
    <property type="entry name" value="PyrdxlP-dep_Trfase"/>
</dbReference>
<accession>A0A284RVL6</accession>
<name>A0A284RVL6_ARMOS</name>
<keyword evidence="5" id="KW-1185">Reference proteome</keyword>
<dbReference type="GO" id="GO:0019346">
    <property type="term" value="P:transsulfuration"/>
    <property type="evidence" value="ECO:0007669"/>
    <property type="project" value="InterPro"/>
</dbReference>
<gene>
    <name evidence="4" type="ORF">ARMOST_16229</name>
</gene>
<dbReference type="Proteomes" id="UP000219338">
    <property type="component" value="Unassembled WGS sequence"/>
</dbReference>
<evidence type="ECO:0000313" key="4">
    <source>
        <dbReference type="EMBL" id="SJL12798.1"/>
    </source>
</evidence>
<dbReference type="PANTHER" id="PTHR42699:SF1">
    <property type="entry name" value="CYSTATHIONINE GAMMA-SYNTHASE-RELATED"/>
    <property type="match status" value="1"/>
</dbReference>